<dbReference type="UniPathway" id="UPA00138"/>
<feature type="binding site" evidence="13">
    <location>
        <begin position="249"/>
        <end position="257"/>
    </location>
    <ligand>
        <name>ATP</name>
        <dbReference type="ChEBI" id="CHEBI:30616"/>
    </ligand>
</feature>
<feature type="binding site" evidence="13">
    <location>
        <position position="270"/>
    </location>
    <ligand>
        <name>Mn(2+)</name>
        <dbReference type="ChEBI" id="CHEBI:29035"/>
    </ligand>
</feature>
<dbReference type="PIRSF" id="PIRSF006294">
    <property type="entry name" value="PEP_crbxkin"/>
    <property type="match status" value="1"/>
</dbReference>
<dbReference type="NCBIfam" id="TIGR00224">
    <property type="entry name" value="pckA"/>
    <property type="match status" value="1"/>
</dbReference>
<dbReference type="Gene3D" id="3.40.449.10">
    <property type="entry name" value="Phosphoenolpyruvate Carboxykinase, domain 1"/>
    <property type="match status" value="1"/>
</dbReference>
<dbReference type="GO" id="GO:0046872">
    <property type="term" value="F:metal ion binding"/>
    <property type="evidence" value="ECO:0007669"/>
    <property type="project" value="UniProtKB-KW"/>
</dbReference>
<dbReference type="GO" id="GO:0005524">
    <property type="term" value="F:ATP binding"/>
    <property type="evidence" value="ECO:0007669"/>
    <property type="project" value="UniProtKB-UniRule"/>
</dbReference>
<keyword evidence="5 13" id="KW-0963">Cytoplasm</keyword>
<dbReference type="PROSITE" id="PS00532">
    <property type="entry name" value="PEPCK_ATP"/>
    <property type="match status" value="1"/>
</dbReference>
<keyword evidence="14" id="KW-0670">Pyruvate</keyword>
<dbReference type="EMBL" id="AJYQ02000107">
    <property type="protein sequence ID" value="OEE33047.1"/>
    <property type="molecule type" value="Genomic_DNA"/>
</dbReference>
<dbReference type="GO" id="GO:0016301">
    <property type="term" value="F:kinase activity"/>
    <property type="evidence" value="ECO:0007669"/>
    <property type="project" value="UniProtKB-KW"/>
</dbReference>
<evidence type="ECO:0000256" key="13">
    <source>
        <dbReference type="HAMAP-Rule" id="MF_00453"/>
    </source>
</evidence>
<dbReference type="NCBIfam" id="NF006820">
    <property type="entry name" value="PRK09344.1-2"/>
    <property type="match status" value="1"/>
</dbReference>
<keyword evidence="14" id="KW-0808">Transferase</keyword>
<feature type="binding site" evidence="13">
    <location>
        <position position="214"/>
    </location>
    <ligand>
        <name>Mn(2+)</name>
        <dbReference type="ChEBI" id="CHEBI:29035"/>
    </ligand>
</feature>
<comment type="similarity">
    <text evidence="2 13">Belongs to the phosphoenolpyruvate carboxykinase (ATP) family.</text>
</comment>
<feature type="binding site" evidence="13">
    <location>
        <position position="233"/>
    </location>
    <ligand>
        <name>ATP</name>
        <dbReference type="ChEBI" id="CHEBI:30616"/>
    </ligand>
</feature>
<evidence type="ECO:0000313" key="14">
    <source>
        <dbReference type="EMBL" id="OEE33047.1"/>
    </source>
</evidence>
<sequence length="542" mass="59942">MTVMEHTKAAQIDLTKHGITGATEILRNPSYEQLFEEETRSSLEGYEKGVVTELGAVAVDTGIFTGRSPKDKYIVKDATTEEHMWWTSDAVKNDNKAIDQTVWNDLKTLVTNQLSGKRLFVIDGYCGANPDTRLSIRIITEVAWQAHFVKNMFIRPTEEELATFEPDFVVMNGAKCTNQKWEEHGLNSENFTVFNLTERMQLIGGTWYGGEMKKGMFAMMNYFLPLKDIASMHCSANMGEDGDVAVFFGLSGTGKTTLSTDPKRALIGDDEHGWDDDGVFNFEGGCYAKTIKLSKEAEPDIYNAIRRDALLENVTVRNDGSIDFDDNSKTENTRVSYPIHHIDNIVKPVSKGGHANKVIFLSADAFGVLPPVSKLTPEQTKYHFLSGFTAKLAGTERGITEPTPTFSACFGAAFLTLHPTKYAEVLVKRMEAAGAEAYLVNTGWNGTGKRISIQDTRGIIDAILDGSIEKAETTSIPVFNLEVPTSLPGVDPAILDPRDTYVDPLQWESKAHDLAQRFINNFDKYTDNTEGKALVAAGPQLD</sequence>
<dbReference type="InterPro" id="IPR013035">
    <property type="entry name" value="PEP_carboxykinase_C"/>
</dbReference>
<feature type="binding site" evidence="13">
    <location>
        <position position="233"/>
    </location>
    <ligand>
        <name>Mn(2+)</name>
        <dbReference type="ChEBI" id="CHEBI:29035"/>
    </ligand>
</feature>
<dbReference type="eggNOG" id="COG1866">
    <property type="taxonomic scope" value="Bacteria"/>
</dbReference>
<organism evidence="14 15">
    <name type="scientific">Vibrio genomosp. F10 str. ZF-129</name>
    <dbReference type="NCBI Taxonomy" id="1187848"/>
    <lineage>
        <taxon>Bacteria</taxon>
        <taxon>Pseudomonadati</taxon>
        <taxon>Pseudomonadota</taxon>
        <taxon>Gammaproteobacteria</taxon>
        <taxon>Vibrionales</taxon>
        <taxon>Vibrionaceae</taxon>
        <taxon>Vibrio</taxon>
    </lineage>
</organism>
<dbReference type="Pfam" id="PF01293">
    <property type="entry name" value="PEPCK_ATP"/>
    <property type="match status" value="1"/>
</dbReference>
<name>A0A1E5BD48_9VIBR</name>
<feature type="binding site" evidence="13">
    <location>
        <position position="334"/>
    </location>
    <ligand>
        <name>ATP</name>
        <dbReference type="ChEBI" id="CHEBI:30616"/>
    </ligand>
</feature>
<feature type="binding site" evidence="13">
    <location>
        <position position="208"/>
    </location>
    <ligand>
        <name>substrate</name>
    </ligand>
</feature>
<keyword evidence="9 13" id="KW-0067">ATP-binding</keyword>
<dbReference type="CDD" id="cd00484">
    <property type="entry name" value="PEPCK_ATP"/>
    <property type="match status" value="1"/>
</dbReference>
<evidence type="ECO:0000313" key="15">
    <source>
        <dbReference type="Proteomes" id="UP000094741"/>
    </source>
</evidence>
<dbReference type="GO" id="GO:0005829">
    <property type="term" value="C:cytosol"/>
    <property type="evidence" value="ECO:0007669"/>
    <property type="project" value="TreeGrafter"/>
</dbReference>
<feature type="binding site" evidence="13">
    <location>
        <position position="334"/>
    </location>
    <ligand>
        <name>substrate</name>
    </ligand>
</feature>
<comment type="subunit">
    <text evidence="13">Monomer.</text>
</comment>
<dbReference type="Proteomes" id="UP000094741">
    <property type="component" value="Unassembled WGS sequence"/>
</dbReference>
<dbReference type="SUPFAM" id="SSF53795">
    <property type="entry name" value="PEP carboxykinase-like"/>
    <property type="match status" value="1"/>
</dbReference>
<comment type="catalytic activity">
    <reaction evidence="12 13">
        <text>oxaloacetate + ATP = phosphoenolpyruvate + ADP + CO2</text>
        <dbReference type="Rhea" id="RHEA:18617"/>
        <dbReference type="ChEBI" id="CHEBI:16452"/>
        <dbReference type="ChEBI" id="CHEBI:16526"/>
        <dbReference type="ChEBI" id="CHEBI:30616"/>
        <dbReference type="ChEBI" id="CHEBI:58702"/>
        <dbReference type="ChEBI" id="CHEBI:456216"/>
        <dbReference type="EC" id="4.1.1.49"/>
    </reaction>
</comment>
<feature type="binding site" evidence="13">
    <location>
        <position position="67"/>
    </location>
    <ligand>
        <name>substrate</name>
    </ligand>
</feature>
<dbReference type="FunFam" id="2.170.8.10:FF:000001">
    <property type="entry name" value="Phosphoenolpyruvate carboxykinase (ATP)"/>
    <property type="match status" value="1"/>
</dbReference>
<dbReference type="InterPro" id="IPR015994">
    <property type="entry name" value="PEPCK_ATP_CS"/>
</dbReference>
<comment type="function">
    <text evidence="13">Involved in the gluconeogenesis. Catalyzes the conversion of oxaloacetate (OAA) to phosphoenolpyruvate (PEP) through direct phosphoryl transfer between the nucleoside triphosphate and OAA.</text>
</comment>
<keyword evidence="14" id="KW-0418">Kinase</keyword>
<comment type="caution">
    <text evidence="14">The sequence shown here is derived from an EMBL/GenBank/DDBJ whole genome shotgun (WGS) entry which is preliminary data.</text>
</comment>
<feature type="binding site" evidence="13">
    <location>
        <position position="298"/>
    </location>
    <ligand>
        <name>ATP</name>
        <dbReference type="ChEBI" id="CHEBI:30616"/>
    </ligand>
</feature>
<comment type="cofactor">
    <cofactor evidence="13">
        <name>Mn(2+)</name>
        <dbReference type="ChEBI" id="CHEBI:29035"/>
    </cofactor>
    <text evidence="13">Binds 1 Mn(2+) ion per subunit.</text>
</comment>
<dbReference type="GO" id="GO:0006094">
    <property type="term" value="P:gluconeogenesis"/>
    <property type="evidence" value="ECO:0007669"/>
    <property type="project" value="UniProtKB-UniRule"/>
</dbReference>
<accession>A0A1E5BD48</accession>
<dbReference type="PANTHER" id="PTHR30031">
    <property type="entry name" value="PHOSPHOENOLPYRUVATE CARBOXYKINASE ATP"/>
    <property type="match status" value="1"/>
</dbReference>
<evidence type="ECO:0000256" key="10">
    <source>
        <dbReference type="ARBA" id="ARBA00023211"/>
    </source>
</evidence>
<keyword evidence="8 13" id="KW-0210">Decarboxylase</keyword>
<dbReference type="Gene3D" id="3.90.228.20">
    <property type="match status" value="1"/>
</dbReference>
<evidence type="ECO:0000256" key="9">
    <source>
        <dbReference type="ARBA" id="ARBA00022840"/>
    </source>
</evidence>
<evidence type="ECO:0000256" key="6">
    <source>
        <dbReference type="ARBA" id="ARBA00022723"/>
    </source>
</evidence>
<evidence type="ECO:0000256" key="4">
    <source>
        <dbReference type="ARBA" id="ARBA00022432"/>
    </source>
</evidence>
<dbReference type="InterPro" id="IPR001272">
    <property type="entry name" value="PEP_carboxykinase_ATP"/>
</dbReference>
<keyword evidence="11 13" id="KW-0456">Lyase</keyword>
<evidence type="ECO:0000256" key="2">
    <source>
        <dbReference type="ARBA" id="ARBA00006052"/>
    </source>
</evidence>
<evidence type="ECO:0000256" key="7">
    <source>
        <dbReference type="ARBA" id="ARBA00022741"/>
    </source>
</evidence>
<dbReference type="EC" id="4.1.1.49" evidence="3 13"/>
<evidence type="ECO:0000256" key="11">
    <source>
        <dbReference type="ARBA" id="ARBA00023239"/>
    </source>
</evidence>
<dbReference type="STRING" id="1187848.A1QO_10215"/>
<protein>
    <recommendedName>
        <fullName evidence="3 13">Phosphoenolpyruvate carboxykinase (ATP)</fullName>
        <shortName evidence="13">PCK</shortName>
        <shortName evidence="13">PEP carboxykinase</shortName>
        <shortName evidence="13">PEPCK</shortName>
        <ecNumber evidence="3 13">4.1.1.49</ecNumber>
    </recommendedName>
</protein>
<comment type="pathway">
    <text evidence="1 13">Carbohydrate biosynthesis; gluconeogenesis.</text>
</comment>
<proteinExistence type="inferred from homology"/>
<keyword evidence="4 13" id="KW-0312">Gluconeogenesis</keyword>
<feature type="binding site" evidence="13">
    <location>
        <begin position="450"/>
        <end position="451"/>
    </location>
    <ligand>
        <name>ATP</name>
        <dbReference type="ChEBI" id="CHEBI:30616"/>
    </ligand>
</feature>
<gene>
    <name evidence="13" type="primary">pckA</name>
    <name evidence="14" type="ORF">A1QO_10215</name>
</gene>
<dbReference type="InterPro" id="IPR008210">
    <property type="entry name" value="PEP_carboxykinase_N"/>
</dbReference>
<dbReference type="GO" id="GO:0004612">
    <property type="term" value="F:phosphoenolpyruvate carboxykinase (ATP) activity"/>
    <property type="evidence" value="ECO:0007669"/>
    <property type="project" value="UniProtKB-UniRule"/>
</dbReference>
<dbReference type="OrthoDB" id="9806325at2"/>
<evidence type="ECO:0000256" key="3">
    <source>
        <dbReference type="ARBA" id="ARBA00012363"/>
    </source>
</evidence>
<dbReference type="AlphaFoldDB" id="A0A1E5BD48"/>
<evidence type="ECO:0000256" key="8">
    <source>
        <dbReference type="ARBA" id="ARBA00022793"/>
    </source>
</evidence>
<dbReference type="HAMAP" id="MF_00453">
    <property type="entry name" value="PEPCK_ATP"/>
    <property type="match status" value="1"/>
</dbReference>
<dbReference type="NCBIfam" id="NF006819">
    <property type="entry name" value="PRK09344.1-1"/>
    <property type="match status" value="1"/>
</dbReference>
<keyword evidence="6 13" id="KW-0479">Metal-binding</keyword>
<dbReference type="Gene3D" id="2.170.8.10">
    <property type="entry name" value="Phosphoenolpyruvate Carboxykinase, domain 2"/>
    <property type="match status" value="1"/>
</dbReference>
<comment type="subcellular location">
    <subcellularLocation>
        <location evidence="13">Cytoplasm</location>
    </subcellularLocation>
</comment>
<feature type="binding site" evidence="13">
    <location>
        <position position="214"/>
    </location>
    <ligand>
        <name>ATP</name>
        <dbReference type="ChEBI" id="CHEBI:30616"/>
    </ligand>
</feature>
<dbReference type="NCBIfam" id="NF006821">
    <property type="entry name" value="PRK09344.1-3"/>
    <property type="match status" value="1"/>
</dbReference>
<dbReference type="FunFam" id="3.40.449.10:FF:000001">
    <property type="entry name" value="Phosphoenolpyruvate carboxykinase (ATP)"/>
    <property type="match status" value="1"/>
</dbReference>
<evidence type="ECO:0000256" key="12">
    <source>
        <dbReference type="ARBA" id="ARBA00047371"/>
    </source>
</evidence>
<reference evidence="14 15" key="1">
    <citation type="journal article" date="2012" name="Science">
        <title>Ecological populations of bacteria act as socially cohesive units of antibiotic production and resistance.</title>
        <authorList>
            <person name="Cordero O.X."/>
            <person name="Wildschutte H."/>
            <person name="Kirkup B."/>
            <person name="Proehl S."/>
            <person name="Ngo L."/>
            <person name="Hussain F."/>
            <person name="Le Roux F."/>
            <person name="Mincer T."/>
            <person name="Polz M.F."/>
        </authorList>
    </citation>
    <scope>NUCLEOTIDE SEQUENCE [LARGE SCALE GENOMIC DNA]</scope>
    <source>
        <strain evidence="14 15">ZF-129</strain>
    </source>
</reference>
<dbReference type="SUPFAM" id="SSF68923">
    <property type="entry name" value="PEP carboxykinase N-terminal domain"/>
    <property type="match status" value="1"/>
</dbReference>
<dbReference type="RefSeq" id="WP_017039481.1">
    <property type="nucleotide sequence ID" value="NZ_AJYQ02000107.1"/>
</dbReference>
<feature type="binding site" evidence="13">
    <location>
        <position position="214"/>
    </location>
    <ligand>
        <name>substrate</name>
    </ligand>
</feature>
<evidence type="ECO:0000256" key="5">
    <source>
        <dbReference type="ARBA" id="ARBA00022490"/>
    </source>
</evidence>
<evidence type="ECO:0000256" key="1">
    <source>
        <dbReference type="ARBA" id="ARBA00004742"/>
    </source>
</evidence>
<feature type="binding site" evidence="13">
    <location>
        <position position="456"/>
    </location>
    <ligand>
        <name>ATP</name>
        <dbReference type="ChEBI" id="CHEBI:30616"/>
    </ligand>
</feature>
<keyword evidence="10 13" id="KW-0464">Manganese</keyword>
<dbReference type="PANTHER" id="PTHR30031:SF0">
    <property type="entry name" value="PHOSPHOENOLPYRUVATE CARBOXYKINASE (ATP)"/>
    <property type="match status" value="1"/>
</dbReference>
<keyword evidence="7 13" id="KW-0547">Nucleotide-binding</keyword>